<name>A0A562R6X5_9BURK</name>
<dbReference type="Gene3D" id="3.40.30.10">
    <property type="entry name" value="Glutaredoxin"/>
    <property type="match status" value="1"/>
</dbReference>
<dbReference type="SUPFAM" id="SSF47616">
    <property type="entry name" value="GST C-terminal domain-like"/>
    <property type="match status" value="1"/>
</dbReference>
<organism evidence="2 3">
    <name type="scientific">Pseudoduganella lurida</name>
    <dbReference type="NCBI Taxonomy" id="1036180"/>
    <lineage>
        <taxon>Bacteria</taxon>
        <taxon>Pseudomonadati</taxon>
        <taxon>Pseudomonadota</taxon>
        <taxon>Betaproteobacteria</taxon>
        <taxon>Burkholderiales</taxon>
        <taxon>Oxalobacteraceae</taxon>
        <taxon>Telluria group</taxon>
        <taxon>Pseudoduganella</taxon>
    </lineage>
</organism>
<gene>
    <name evidence="2" type="ORF">IP91_02946</name>
</gene>
<evidence type="ECO:0000313" key="2">
    <source>
        <dbReference type="EMBL" id="TWI64180.1"/>
    </source>
</evidence>
<dbReference type="GO" id="GO:0006559">
    <property type="term" value="P:L-phenylalanine catabolic process"/>
    <property type="evidence" value="ECO:0007669"/>
    <property type="project" value="TreeGrafter"/>
</dbReference>
<dbReference type="RefSeq" id="WP_145649859.1">
    <property type="nucleotide sequence ID" value="NZ_VLLB01000005.1"/>
</dbReference>
<feature type="domain" description="GST N-terminal" evidence="1">
    <location>
        <begin position="3"/>
        <end position="71"/>
    </location>
</feature>
<keyword evidence="3" id="KW-1185">Reference proteome</keyword>
<dbReference type="Gene3D" id="1.20.1050.10">
    <property type="match status" value="1"/>
</dbReference>
<protein>
    <submittedName>
        <fullName evidence="2">Glutathione S-transferase</fullName>
    </submittedName>
</protein>
<sequence>MELIGLLDSPYVRRTAICLDLLGVAYEHVPLSVFRNYADFAQYNPVVKAPTLVLEDGTALMDSNLILDFVQGLPAATRRLWPDDPAARARAFALTGIALAACEKAVQIIYEHALRPEEKWHAPWLERVTGQLDEACVRLEDEVAKRALPTAVESWGVAEVTVAVAWQFIVAMVKHIDAKRYPVLTAFSAEAERHPLFVARPGA</sequence>
<dbReference type="OrthoDB" id="8634103at2"/>
<dbReference type="Proteomes" id="UP000318431">
    <property type="component" value="Unassembled WGS sequence"/>
</dbReference>
<dbReference type="SUPFAM" id="SSF52833">
    <property type="entry name" value="Thioredoxin-like"/>
    <property type="match status" value="1"/>
</dbReference>
<dbReference type="InterPro" id="IPR036249">
    <property type="entry name" value="Thioredoxin-like_sf"/>
</dbReference>
<dbReference type="Pfam" id="PF13417">
    <property type="entry name" value="GST_N_3"/>
    <property type="match status" value="1"/>
</dbReference>
<keyword evidence="2" id="KW-0808">Transferase</keyword>
<comment type="caution">
    <text evidence="2">The sequence shown here is derived from an EMBL/GenBank/DDBJ whole genome shotgun (WGS) entry which is preliminary data.</text>
</comment>
<dbReference type="InterPro" id="IPR036282">
    <property type="entry name" value="Glutathione-S-Trfase_C_sf"/>
</dbReference>
<dbReference type="InterPro" id="IPR004045">
    <property type="entry name" value="Glutathione_S-Trfase_N"/>
</dbReference>
<evidence type="ECO:0000259" key="1">
    <source>
        <dbReference type="Pfam" id="PF13417"/>
    </source>
</evidence>
<evidence type="ECO:0000313" key="3">
    <source>
        <dbReference type="Proteomes" id="UP000318431"/>
    </source>
</evidence>
<dbReference type="AlphaFoldDB" id="A0A562R6X5"/>
<accession>A0A562R6X5</accession>
<proteinExistence type="predicted"/>
<dbReference type="PANTHER" id="PTHR42673:SF21">
    <property type="entry name" value="GLUTATHIONE S-TRANSFERASE YFCF"/>
    <property type="match status" value="1"/>
</dbReference>
<dbReference type="EMBL" id="VLLB01000005">
    <property type="protein sequence ID" value="TWI64180.1"/>
    <property type="molecule type" value="Genomic_DNA"/>
</dbReference>
<dbReference type="GO" id="GO:0004364">
    <property type="term" value="F:glutathione transferase activity"/>
    <property type="evidence" value="ECO:0007669"/>
    <property type="project" value="TreeGrafter"/>
</dbReference>
<reference evidence="2 3" key="1">
    <citation type="journal article" date="2015" name="Stand. Genomic Sci.">
        <title>Genomic Encyclopedia of Bacterial and Archaeal Type Strains, Phase III: the genomes of soil and plant-associated and newly described type strains.</title>
        <authorList>
            <person name="Whitman W.B."/>
            <person name="Woyke T."/>
            <person name="Klenk H.P."/>
            <person name="Zhou Y."/>
            <person name="Lilburn T.G."/>
            <person name="Beck B.J."/>
            <person name="De Vos P."/>
            <person name="Vandamme P."/>
            <person name="Eisen J.A."/>
            <person name="Garrity G."/>
            <person name="Hugenholtz P."/>
            <person name="Kyrpides N.C."/>
        </authorList>
    </citation>
    <scope>NUCLEOTIDE SEQUENCE [LARGE SCALE GENOMIC DNA]</scope>
    <source>
        <strain evidence="2 3">CGMCC 1.10822</strain>
    </source>
</reference>
<dbReference type="GO" id="GO:0006749">
    <property type="term" value="P:glutathione metabolic process"/>
    <property type="evidence" value="ECO:0007669"/>
    <property type="project" value="TreeGrafter"/>
</dbReference>
<dbReference type="GO" id="GO:0016034">
    <property type="term" value="F:maleylacetoacetate isomerase activity"/>
    <property type="evidence" value="ECO:0007669"/>
    <property type="project" value="TreeGrafter"/>
</dbReference>
<dbReference type="PANTHER" id="PTHR42673">
    <property type="entry name" value="MALEYLACETOACETATE ISOMERASE"/>
    <property type="match status" value="1"/>
</dbReference>